<dbReference type="EMBL" id="CDNY01000003">
    <property type="protein sequence ID" value="CEO32402.1"/>
    <property type="molecule type" value="Genomic_DNA"/>
</dbReference>
<keyword evidence="1" id="KW-0238">DNA-binding</keyword>
<sequence length="133" mass="15358">MSFGQRLKDLRIEKNITQQQVGDFLGVGRATIAGYETKDKHPDFDKLNLLAQFFNVTTDYLIGVPNSVKTLDNKDITIATHRTDSYKKDLDTKEYFTTSDGQKVNLCEDLSTEAREQLESYLNYLMFKYPKED</sequence>
<feature type="domain" description="HTH cro/C1-type" evidence="2">
    <location>
        <begin position="7"/>
        <end position="61"/>
    </location>
</feature>
<name>A0A9P1P9I1_PARSO</name>
<dbReference type="GO" id="GO:0003677">
    <property type="term" value="F:DNA binding"/>
    <property type="evidence" value="ECO:0007669"/>
    <property type="project" value="UniProtKB-KW"/>
</dbReference>
<dbReference type="PROSITE" id="PS50943">
    <property type="entry name" value="HTH_CROC1"/>
    <property type="match status" value="1"/>
</dbReference>
<dbReference type="Gene3D" id="1.10.260.40">
    <property type="entry name" value="lambda repressor-like DNA-binding domains"/>
    <property type="match status" value="1"/>
</dbReference>
<accession>A0A9P1P9I1</accession>
<dbReference type="Pfam" id="PF01381">
    <property type="entry name" value="HTH_3"/>
    <property type="match status" value="1"/>
</dbReference>
<dbReference type="InterPro" id="IPR001387">
    <property type="entry name" value="Cro/C1-type_HTH"/>
</dbReference>
<evidence type="ECO:0000259" key="2">
    <source>
        <dbReference type="PROSITE" id="PS50943"/>
    </source>
</evidence>
<dbReference type="PANTHER" id="PTHR46558:SF11">
    <property type="entry name" value="HTH-TYPE TRANSCRIPTIONAL REGULATOR XRE"/>
    <property type="match status" value="1"/>
</dbReference>
<evidence type="ECO:0000313" key="4">
    <source>
        <dbReference type="Proteomes" id="UP000049685"/>
    </source>
</evidence>
<comment type="caution">
    <text evidence="3">The sequence shown here is derived from an EMBL/GenBank/DDBJ whole genome shotgun (WGS) entry which is preliminary data.</text>
</comment>
<protein>
    <submittedName>
        <fullName evidence="3">Transcriptional regulator</fullName>
    </submittedName>
</protein>
<dbReference type="PANTHER" id="PTHR46558">
    <property type="entry name" value="TRACRIPTIONAL REGULATORY PROTEIN-RELATED-RELATED"/>
    <property type="match status" value="1"/>
</dbReference>
<dbReference type="CDD" id="cd00093">
    <property type="entry name" value="HTH_XRE"/>
    <property type="match status" value="1"/>
</dbReference>
<organism evidence="3 4">
    <name type="scientific">Paraclostridium sordellii</name>
    <name type="common">Clostridium sordellii</name>
    <dbReference type="NCBI Taxonomy" id="1505"/>
    <lineage>
        <taxon>Bacteria</taxon>
        <taxon>Bacillati</taxon>
        <taxon>Bacillota</taxon>
        <taxon>Clostridia</taxon>
        <taxon>Peptostreptococcales</taxon>
        <taxon>Peptostreptococcaceae</taxon>
        <taxon>Paraclostridium</taxon>
    </lineage>
</organism>
<dbReference type="AlphaFoldDB" id="A0A9P1P9I1"/>
<dbReference type="RefSeq" id="WP_057557337.1">
    <property type="nucleotide sequence ID" value="NZ_CDNY01000003.1"/>
</dbReference>
<dbReference type="SUPFAM" id="SSF47413">
    <property type="entry name" value="lambda repressor-like DNA-binding domains"/>
    <property type="match status" value="1"/>
</dbReference>
<proteinExistence type="predicted"/>
<evidence type="ECO:0000256" key="1">
    <source>
        <dbReference type="ARBA" id="ARBA00023125"/>
    </source>
</evidence>
<dbReference type="InterPro" id="IPR010982">
    <property type="entry name" value="Lambda_DNA-bd_dom_sf"/>
</dbReference>
<gene>
    <name evidence="3" type="primary">immR_1</name>
    <name evidence="3" type="ORF">UMC4404_03821</name>
</gene>
<reference evidence="4" key="1">
    <citation type="submission" date="2015-01" db="EMBL/GenBank/DDBJ databases">
        <authorList>
            <person name="Aslett A.Martin."/>
            <person name="De Silva Nishadi"/>
        </authorList>
    </citation>
    <scope>NUCLEOTIDE SEQUENCE [LARGE SCALE GENOMIC DNA]</scope>
    <source>
        <strain evidence="4">UMC4404</strain>
    </source>
</reference>
<dbReference type="Proteomes" id="UP000049685">
    <property type="component" value="Unassembled WGS sequence"/>
</dbReference>
<evidence type="ECO:0000313" key="3">
    <source>
        <dbReference type="EMBL" id="CEO32402.1"/>
    </source>
</evidence>
<dbReference type="SMART" id="SM00530">
    <property type="entry name" value="HTH_XRE"/>
    <property type="match status" value="1"/>
</dbReference>